<dbReference type="Pfam" id="PF00126">
    <property type="entry name" value="HTH_1"/>
    <property type="match status" value="1"/>
</dbReference>
<gene>
    <name evidence="6" type="ORF">HZT40_10990</name>
</gene>
<dbReference type="InterPro" id="IPR036388">
    <property type="entry name" value="WH-like_DNA-bd_sf"/>
</dbReference>
<evidence type="ECO:0000259" key="5">
    <source>
        <dbReference type="PROSITE" id="PS50931"/>
    </source>
</evidence>
<reference evidence="6" key="1">
    <citation type="submission" date="2020-06" db="EMBL/GenBank/DDBJ databases">
        <title>Analysis procedures for assessing recovery of high quality, complete, closed genomes from Nanopore long read metagenome sequencing.</title>
        <authorList>
            <person name="Bessarab I."/>
            <person name="Arumugam K."/>
            <person name="Haryono M."/>
            <person name="Liu X."/>
            <person name="Roy S."/>
            <person name="Zuniga-Montanez R.E."/>
            <person name="Qiu G."/>
            <person name="Drautz-Moses D.I."/>
            <person name="Law Y.Y."/>
            <person name="Wuertz S."/>
            <person name="Lauro F.M."/>
            <person name="Huson D.H."/>
            <person name="Williams R.B."/>
        </authorList>
    </citation>
    <scope>NUCLEOTIDE SEQUENCE [LARGE SCALE GENOMIC DNA]</scope>
    <source>
        <strain evidence="6">SSD2</strain>
    </source>
</reference>
<organism evidence="6 7">
    <name type="scientific">Candidatus Thiothrix singaporensis</name>
    <dbReference type="NCBI Taxonomy" id="2799669"/>
    <lineage>
        <taxon>Bacteria</taxon>
        <taxon>Pseudomonadati</taxon>
        <taxon>Pseudomonadota</taxon>
        <taxon>Gammaproteobacteria</taxon>
        <taxon>Thiotrichales</taxon>
        <taxon>Thiotrichaceae</taxon>
        <taxon>Thiothrix</taxon>
    </lineage>
</organism>
<dbReference type="SUPFAM" id="SSF46785">
    <property type="entry name" value="Winged helix' DNA-binding domain"/>
    <property type="match status" value="1"/>
</dbReference>
<dbReference type="GO" id="GO:0005829">
    <property type="term" value="C:cytosol"/>
    <property type="evidence" value="ECO:0007669"/>
    <property type="project" value="TreeGrafter"/>
</dbReference>
<evidence type="ECO:0000256" key="1">
    <source>
        <dbReference type="ARBA" id="ARBA00009437"/>
    </source>
</evidence>
<sequence>MRKEHNEYGSGTSFLAIVTEGSFLHAARQLHVAQSTVSNRIQQLEHEFNATLFIRNRAGAKLTPAGRRFIPHARRWASVIEKAHQDIGMEDEHETSS</sequence>
<dbReference type="InterPro" id="IPR036390">
    <property type="entry name" value="WH_DNA-bd_sf"/>
</dbReference>
<dbReference type="InterPro" id="IPR000847">
    <property type="entry name" value="LysR_HTH_N"/>
</dbReference>
<keyword evidence="2" id="KW-0805">Transcription regulation</keyword>
<protein>
    <submittedName>
        <fullName evidence="6">LysR family transcriptional regulator</fullName>
    </submittedName>
</protein>
<keyword evidence="7" id="KW-1185">Reference proteome</keyword>
<dbReference type="PANTHER" id="PTHR30419:SF8">
    <property type="entry name" value="NITROGEN ASSIMILATION TRANSCRIPTIONAL ACTIVATOR-RELATED"/>
    <property type="match status" value="1"/>
</dbReference>
<dbReference type="PANTHER" id="PTHR30419">
    <property type="entry name" value="HTH-TYPE TRANSCRIPTIONAL REGULATOR YBHD"/>
    <property type="match status" value="1"/>
</dbReference>
<evidence type="ECO:0000313" key="6">
    <source>
        <dbReference type="EMBL" id="QLQ32022.1"/>
    </source>
</evidence>
<keyword evidence="4" id="KW-0804">Transcription</keyword>
<dbReference type="GO" id="GO:0003677">
    <property type="term" value="F:DNA binding"/>
    <property type="evidence" value="ECO:0007669"/>
    <property type="project" value="UniProtKB-KW"/>
</dbReference>
<accession>A0A7L6ASA5</accession>
<evidence type="ECO:0000256" key="3">
    <source>
        <dbReference type="ARBA" id="ARBA00023125"/>
    </source>
</evidence>
<dbReference type="AlphaFoldDB" id="A0A7L6ASA5"/>
<dbReference type="InterPro" id="IPR050950">
    <property type="entry name" value="HTH-type_LysR_regulators"/>
</dbReference>
<evidence type="ECO:0000256" key="4">
    <source>
        <dbReference type="ARBA" id="ARBA00023163"/>
    </source>
</evidence>
<keyword evidence="3" id="KW-0238">DNA-binding</keyword>
<dbReference type="GO" id="GO:0003700">
    <property type="term" value="F:DNA-binding transcription factor activity"/>
    <property type="evidence" value="ECO:0007669"/>
    <property type="project" value="InterPro"/>
</dbReference>
<dbReference type="Proteomes" id="UP000510621">
    <property type="component" value="Chromosome"/>
</dbReference>
<comment type="similarity">
    <text evidence="1">Belongs to the LysR transcriptional regulatory family.</text>
</comment>
<evidence type="ECO:0000313" key="7">
    <source>
        <dbReference type="Proteomes" id="UP000510621"/>
    </source>
</evidence>
<name>A0A7L6ASA5_9GAMM</name>
<dbReference type="EMBL" id="CP059265">
    <property type="protein sequence ID" value="QLQ32022.1"/>
    <property type="molecule type" value="Genomic_DNA"/>
</dbReference>
<dbReference type="PRINTS" id="PR00039">
    <property type="entry name" value="HTHLYSR"/>
</dbReference>
<dbReference type="PROSITE" id="PS50931">
    <property type="entry name" value="HTH_LYSR"/>
    <property type="match status" value="1"/>
</dbReference>
<proteinExistence type="inferred from homology"/>
<evidence type="ECO:0000256" key="2">
    <source>
        <dbReference type="ARBA" id="ARBA00023015"/>
    </source>
</evidence>
<dbReference type="KEGG" id="this:HZT40_10990"/>
<dbReference type="FunFam" id="1.10.10.10:FF:000001">
    <property type="entry name" value="LysR family transcriptional regulator"/>
    <property type="match status" value="1"/>
</dbReference>
<dbReference type="Gene3D" id="1.10.10.10">
    <property type="entry name" value="Winged helix-like DNA-binding domain superfamily/Winged helix DNA-binding domain"/>
    <property type="match status" value="1"/>
</dbReference>
<feature type="domain" description="HTH lysR-type" evidence="5">
    <location>
        <begin position="14"/>
        <end position="63"/>
    </location>
</feature>